<feature type="compositionally biased region" description="Gly residues" evidence="1">
    <location>
        <begin position="793"/>
        <end position="808"/>
    </location>
</feature>
<feature type="compositionally biased region" description="Gly residues" evidence="1">
    <location>
        <begin position="1589"/>
        <end position="1603"/>
    </location>
</feature>
<organism evidence="4 5">
    <name type="scientific">Volvox africanus</name>
    <dbReference type="NCBI Taxonomy" id="51714"/>
    <lineage>
        <taxon>Eukaryota</taxon>
        <taxon>Viridiplantae</taxon>
        <taxon>Chlorophyta</taxon>
        <taxon>core chlorophytes</taxon>
        <taxon>Chlorophyceae</taxon>
        <taxon>CS clade</taxon>
        <taxon>Chlamydomonadales</taxon>
        <taxon>Volvocaceae</taxon>
        <taxon>Volvox</taxon>
    </lineage>
</organism>
<feature type="compositionally biased region" description="Basic residues" evidence="1">
    <location>
        <begin position="1080"/>
        <end position="1092"/>
    </location>
</feature>
<feature type="region of interest" description="Disordered" evidence="1">
    <location>
        <begin position="2926"/>
        <end position="2945"/>
    </location>
</feature>
<name>A0ABQ5RUR8_9CHLO</name>
<evidence type="ECO:0000313" key="4">
    <source>
        <dbReference type="EMBL" id="GLI61280.1"/>
    </source>
</evidence>
<feature type="compositionally biased region" description="Polar residues" evidence="1">
    <location>
        <begin position="1252"/>
        <end position="1264"/>
    </location>
</feature>
<feature type="region of interest" description="Disordered" evidence="1">
    <location>
        <begin position="1589"/>
        <end position="1619"/>
    </location>
</feature>
<feature type="compositionally biased region" description="Polar residues" evidence="1">
    <location>
        <begin position="2577"/>
        <end position="2587"/>
    </location>
</feature>
<evidence type="ECO:0000256" key="2">
    <source>
        <dbReference type="SAM" id="SignalP"/>
    </source>
</evidence>
<evidence type="ECO:0000256" key="1">
    <source>
        <dbReference type="SAM" id="MobiDB-lite"/>
    </source>
</evidence>
<keyword evidence="5" id="KW-1185">Reference proteome</keyword>
<feature type="compositionally biased region" description="Polar residues" evidence="1">
    <location>
        <begin position="1008"/>
        <end position="1021"/>
    </location>
</feature>
<evidence type="ECO:0000313" key="5">
    <source>
        <dbReference type="Proteomes" id="UP001165090"/>
    </source>
</evidence>
<feature type="region of interest" description="Disordered" evidence="1">
    <location>
        <begin position="2844"/>
        <end position="2888"/>
    </location>
</feature>
<feature type="compositionally biased region" description="Pro residues" evidence="1">
    <location>
        <begin position="2478"/>
        <end position="2489"/>
    </location>
</feature>
<feature type="region of interest" description="Disordered" evidence="1">
    <location>
        <begin position="1133"/>
        <end position="1188"/>
    </location>
</feature>
<dbReference type="SUPFAM" id="SSF55073">
    <property type="entry name" value="Nucleotide cyclase"/>
    <property type="match status" value="2"/>
</dbReference>
<feature type="compositionally biased region" description="Polar residues" evidence="1">
    <location>
        <begin position="1172"/>
        <end position="1181"/>
    </location>
</feature>
<dbReference type="SUPFAM" id="SSF53850">
    <property type="entry name" value="Periplasmic binding protein-like II"/>
    <property type="match status" value="1"/>
</dbReference>
<accession>A0ABQ5RUR8</accession>
<feature type="region of interest" description="Disordered" evidence="1">
    <location>
        <begin position="3185"/>
        <end position="3211"/>
    </location>
</feature>
<dbReference type="InterPro" id="IPR001054">
    <property type="entry name" value="A/G_cyclase"/>
</dbReference>
<feature type="compositionally biased region" description="Basic and acidic residues" evidence="1">
    <location>
        <begin position="2455"/>
        <end position="2464"/>
    </location>
</feature>
<feature type="signal peptide" evidence="2">
    <location>
        <begin position="1"/>
        <end position="27"/>
    </location>
</feature>
<dbReference type="Gene3D" id="3.30.70.1230">
    <property type="entry name" value="Nucleotide cyclase"/>
    <property type="match status" value="4"/>
</dbReference>
<dbReference type="PANTHER" id="PTHR43081">
    <property type="entry name" value="ADENYLATE CYCLASE, TERMINAL-DIFFERENTIATION SPECIFIC-RELATED"/>
    <property type="match status" value="1"/>
</dbReference>
<dbReference type="EMBL" id="BSDZ01000010">
    <property type="protein sequence ID" value="GLI61280.1"/>
    <property type="molecule type" value="Genomic_DNA"/>
</dbReference>
<dbReference type="PANTHER" id="PTHR43081:SF1">
    <property type="entry name" value="ADENYLATE CYCLASE, TERMINAL-DIFFERENTIATION SPECIFIC"/>
    <property type="match status" value="1"/>
</dbReference>
<dbReference type="InterPro" id="IPR029787">
    <property type="entry name" value="Nucleotide_cyclase"/>
</dbReference>
<feature type="compositionally biased region" description="Low complexity" evidence="1">
    <location>
        <begin position="1060"/>
        <end position="1079"/>
    </location>
</feature>
<feature type="region of interest" description="Disordered" evidence="1">
    <location>
        <begin position="2454"/>
        <end position="2505"/>
    </location>
</feature>
<sequence length="3272" mass="337340">MRLMCLCFRHGRCRALLFLLLFAKVAGQSNNDANIGGYEELKVLLTPDRCTASPATPGFVRHLAYIGIARQADNDYGALVVSTCAPSCLIPAVRAAVTQLFSIGPIPVPGGAQGLVEAQVTNCSLAISTLGAPAGSNSPSDQPAGNRTQFVYSQGTANASNIIVTNAAEAFGALVPGNALLALRDLAVVDGSFSYADILLPLRGKLFLGEMGGASVLPMDAPVLLMVYRKDVLAVMGWQVPRTWDELAELVESYNKSRPDWGPNVALCATNGETSDGLSLFSAVWHSLAQSRGLGQGVFFDLSTMQPLVQTPAFKAAVQLFARIWPLALMQPAGVSGFSHPGLRLGTCAISIGTFEQDVARLVAQRQWSDADDGATGAPDISASAFGVAQLPGSKCVLSQERPYSLVTCSAQNCPYGDSTAESVNRAPYIPSNLLVGGITNGSTTAQRLLAWHTLSYLAGPEESLRLLMQSGTKMSPFRASHFTASARSAWAAAGYDAALISEGLDEQQAALMHPNLAWDLHMAGGAYYRSALSDFLASLLNGSSSCSSFCSTTAPFPLDADQLSLLMDQLYATLSSHYSLSSSTAAQYTAFLNIGYAPSQQQQEQAGEIDNGATNGIGQAVGRGVAITVAGLAVLVAGLYVVHRRACGLRSRSMRGSWCPDAPTVSPNTTLAITDIEGSTRLWEELPEVVMDCALRLHHACLRRVLVRHQGYESATEGDSFILAFHRPDAALSFAVEAQQELLEQDWPAELLANEMCTPVYTCAPAGFPFRRPATLETVLSRISIRPHSHTSGGGGAGWGGGVGGGNASPHTQQLLGQALPVSLARSARSRGSPAPSSTLSQVRLGSSMGPWHRRSIDLSMLNNHGCEGTRTMIGRTDVRCRGGAVSELGMKTQTAPMAVPLAAPSKAEMGLSGFCAATLLPVDAATASVTAIAPEVAAAVLSEPVPMSSGSASSCSLAARLGCGDGGEPALARLQHLQPGTDVAQAPCCRGDQEAQLVLHAGRGSTPAQNSEPYLQQHQGVPPRKQGELSRKLQQLHDQQRPHQVPQQQDAGLHSDLQHVIQQTHQQQLTQKFSQQHSYRHQRHQQHPQHVRYEQQLIEVPPISASPLTSSGGWAIIHGGETVAVLEEHISGSATGGGTDGGDTPRTACDKVNELPPEYGSGPSTVLPPTASTSRTPTGSGIVPARGCGNVASTAGVRTAGEQGVEGTDGSEALFTISQNGHVSRGVPGIRAQRISPSPSPSPSAGIIPRSQTPPQTASRSPLPQGAITEAVYATGGMGTWDVCTLEESVKAAVRGVDEGGGPTDRKLRLLWRGLRIRMGLHSGITNESEMTYNRASARTVYSGDCAGIVRVVADSAQGGLVLLSEACMEALVTSAAAGGLHGAASEAVLINVGRYRVAQSSAAASAATESMDYDPASAMSLFMAIGPDLAVRAAVLPPPRKIAPVGLSLYAAPVGRAAMACLNVPDVGALRDWDEGAIGQALALIRRTVLEQLACHRGYLISEDLEQGSLNAAFAFPLDAARWALRCREVLSSPATNWPASLLAHALCQEEELPRVHLAVAATAAAAAVATGTSYGSVVPSCSSRAGGGGGGGGGGGTGSGALPSPVSGRGRNRNSQELSHALTTTCDNTPLWLAHLGTATATQPPVVPASTVAGGPRATRRTGECGAATEDGVILVSEEAFAGIMDRGLQPSYTSLGPRAVSTPADLDSAKAAPPSPPVMRHTFRGLASGAGVRDGSPSVCVIPSSISSRIGNYSRISARQLEGVGMHDRQETAAAVTAAPPPPAVLTGSIPIVDRSSVTGTTTGATPRETGYFNTKFAAQSLRLQMPTGVAHPVANTRDANGGGVGAAALALTSLAAAVSSGAGGGSGAAATAENGMLNVREGVVTADVVGHSSGGGGVLPGVTTKPLTLKTPLTWAQSDDMEDTVDGGDIFSLHLGGMDGCAPFGRAPGVSLSAGFATATSWNGPAAALAAGGASGSEPAVADKQDTVILRGPRIRVGIDCGLVEWAISSSNHGLTYSGASRATAEKLASLASPGQVLSTYSVMLELHRMQASLRMPSEAEEVAAAERGNMGGFNSETRPPAVVGVAVPPPLGRTGLTSARYRRQQIFACRFTHDWEEALREYDQLMAQMASAHHSNVSGWSSPRSGRLSPFSSPWNWSAAGRPSKRPSSIALAPPLKTGEGRRSNSSRRSLDLFLRGSASFLLRGVPQPQQNEAWNGIYGGSGATGGGAAGSLAFSQSHPLPSVHPTPALTPSRTRMDVSRSRIIASAGPTCCPVGHAASHSSDGRGSVGSGRGAGKPNVQPVFVSASSNVMPAQLLPPPPQSRQLVAGSGGAPIAVASPPAVTYTSLPCSLAVDLNRPGLISTFSWRSRADANGDGGAGGVSRISPSDASASSQQVCGGIFAAGVMEDSFSLSLRHQLQADVKRTNSHLKIGAFATGVGPSILSSTPEHDLSCCDERESDTEFNLTPHTQPRPPPPPPPPLHQSNDTDPPASAFGSGVIGAVTPAVRTSAVTAANSSSASVGSILPLSSRTGQGQQHGSTGTRSSSTAAGLNGGSGGGGSACSSSASGMLQQALRQHQSYARRQLRQQQQQQQQAAMRREQQHPWQQMAVAEPAVCNPLHRESIGPALLYHPESRQPAPSAAAIGNRQLSPSPDMRTLKGAGAGAGVGGQGRELGCNTIVPHAGAPSATADVSKLRQQRHPPHPSPPVPAHQVGPTVDWAPVGPTDEIQADITNTISRWPSEVRTAAQKGYGAAGALKNARPYAAHGTAETLPILATALTTAVAKAESASSECTVKAAYDVVRDLAHGSQACPDDGRPRHPNGRVELACRRSPTLDVKGLSAGNSHHRTPELHAGASEDGEELTGVGGGGTVTNAAADTDGTEGDAAAAFRDGRSILDAGRAVTKLDPVATTAVATSSGTWHGVAPPAAGRVPQSPRVSSAFPGHVRTWNGAQQRAQAQGSTCATANAIPILLQHRRGQSTCGCAQACNAIPTLGSDSLGGSHWPNDADGYVARAAGVLRAQSMQGHYGSPAAAAMERGVWAASSNGGSRGEAQFDPGLRNPPTWRASTADRTACCQLYTQPLQPLQPHWFFVPTGLGSGVTGDLGIGPFLASAGGEVYESYEHSAVSEDCDDSRTSARPPAGWRPGVHPPPPPGGGSAAPSPGARTFCRLGSLATRSDSTSTHGLTQNAVSGLAEGSTGTGGRKGYVTLARGGGFGGAAVTVTVPSGSACTLSLAPVHSACHNLDEPELWRDETYTEPLGLEA</sequence>
<dbReference type="Gene3D" id="3.40.190.10">
    <property type="entry name" value="Periplasmic binding protein-like II"/>
    <property type="match status" value="1"/>
</dbReference>
<feature type="region of interest" description="Disordered" evidence="1">
    <location>
        <begin position="2379"/>
        <end position="2398"/>
    </location>
</feature>
<gene>
    <name evidence="4" type="ORF">VaNZ11_003629</name>
</gene>
<feature type="region of interest" description="Disordered" evidence="1">
    <location>
        <begin position="2283"/>
        <end position="2307"/>
    </location>
</feature>
<protein>
    <recommendedName>
        <fullName evidence="3">Guanylate cyclase domain-containing protein</fullName>
    </recommendedName>
</protein>
<feature type="region of interest" description="Disordered" evidence="1">
    <location>
        <begin position="1232"/>
        <end position="1266"/>
    </location>
</feature>
<feature type="compositionally biased region" description="Polar residues" evidence="1">
    <location>
        <begin position="3185"/>
        <end position="3199"/>
    </location>
</feature>
<proteinExistence type="predicted"/>
<feature type="compositionally biased region" description="Gly residues" evidence="1">
    <location>
        <begin position="2559"/>
        <end position="2568"/>
    </location>
</feature>
<feature type="region of interest" description="Disordered" evidence="1">
    <location>
        <begin position="827"/>
        <end position="848"/>
    </location>
</feature>
<feature type="compositionally biased region" description="Low complexity" evidence="1">
    <location>
        <begin position="2536"/>
        <end position="2558"/>
    </location>
</feature>
<evidence type="ECO:0000259" key="3">
    <source>
        <dbReference type="PROSITE" id="PS50125"/>
    </source>
</evidence>
<feature type="region of interest" description="Disordered" evidence="1">
    <location>
        <begin position="1648"/>
        <end position="1668"/>
    </location>
</feature>
<feature type="region of interest" description="Disordered" evidence="1">
    <location>
        <begin position="1005"/>
        <end position="1092"/>
    </location>
</feature>
<comment type="caution">
    <text evidence="4">The sequence shown here is derived from an EMBL/GenBank/DDBJ whole genome shotgun (WGS) entry which is preliminary data.</text>
</comment>
<feature type="region of interest" description="Disordered" evidence="1">
    <location>
        <begin position="2521"/>
        <end position="2614"/>
    </location>
</feature>
<dbReference type="InterPro" id="IPR050697">
    <property type="entry name" value="Adenylyl/Guanylyl_Cyclase_3/4"/>
</dbReference>
<dbReference type="Proteomes" id="UP001165090">
    <property type="component" value="Unassembled WGS sequence"/>
</dbReference>
<feature type="compositionally biased region" description="Low complexity" evidence="1">
    <location>
        <begin position="2594"/>
        <end position="2604"/>
    </location>
</feature>
<feature type="domain" description="Guanylate cyclase" evidence="3">
    <location>
        <begin position="671"/>
        <end position="729"/>
    </location>
</feature>
<dbReference type="PROSITE" id="PS50125">
    <property type="entry name" value="GUANYLATE_CYCLASE_2"/>
    <property type="match status" value="1"/>
</dbReference>
<feature type="chain" id="PRO_5045791788" description="Guanylate cyclase domain-containing protein" evidence="2">
    <location>
        <begin position="28"/>
        <end position="3272"/>
    </location>
</feature>
<feature type="region of interest" description="Disordered" evidence="1">
    <location>
        <begin position="3132"/>
        <end position="3172"/>
    </location>
</feature>
<keyword evidence="2" id="KW-0732">Signal</keyword>
<feature type="region of interest" description="Disordered" evidence="1">
    <location>
        <begin position="788"/>
        <end position="813"/>
    </location>
</feature>
<feature type="region of interest" description="Disordered" evidence="1">
    <location>
        <begin position="2164"/>
        <end position="2196"/>
    </location>
</feature>
<reference evidence="4 5" key="1">
    <citation type="journal article" date="2023" name="IScience">
        <title>Expanded male sex-determining region conserved during the evolution of homothallism in the green alga Volvox.</title>
        <authorList>
            <person name="Yamamoto K."/>
            <person name="Matsuzaki R."/>
            <person name="Mahakham W."/>
            <person name="Heman W."/>
            <person name="Sekimoto H."/>
            <person name="Kawachi M."/>
            <person name="Minakuchi Y."/>
            <person name="Toyoda A."/>
            <person name="Nozaki H."/>
        </authorList>
    </citation>
    <scope>NUCLEOTIDE SEQUENCE [LARGE SCALE GENOMIC DNA]</scope>
    <source>
        <strain evidence="4 5">NIES-4468</strain>
    </source>
</reference>
<feature type="compositionally biased region" description="Low complexity" evidence="1">
    <location>
        <begin position="827"/>
        <end position="839"/>
    </location>
</feature>